<feature type="transmembrane region" description="Helical" evidence="6">
    <location>
        <begin position="40"/>
        <end position="60"/>
    </location>
</feature>
<evidence type="ECO:0000256" key="3">
    <source>
        <dbReference type="ARBA" id="ARBA00022692"/>
    </source>
</evidence>
<dbReference type="AlphaFoldDB" id="A0A1G5RY25"/>
<evidence type="ECO:0000256" key="2">
    <source>
        <dbReference type="ARBA" id="ARBA00022475"/>
    </source>
</evidence>
<evidence type="ECO:0000313" key="8">
    <source>
        <dbReference type="EMBL" id="SCZ78906.1"/>
    </source>
</evidence>
<reference evidence="8 9" key="1">
    <citation type="submission" date="2016-10" db="EMBL/GenBank/DDBJ databases">
        <authorList>
            <person name="de Groot N.N."/>
        </authorList>
    </citation>
    <scope>NUCLEOTIDE SEQUENCE [LARGE SCALE GENOMIC DNA]</scope>
    <source>
        <strain evidence="8 9">DSM 10317</strain>
    </source>
</reference>
<gene>
    <name evidence="8" type="ORF">SAMN02910350_01508</name>
</gene>
<evidence type="ECO:0000256" key="5">
    <source>
        <dbReference type="ARBA" id="ARBA00023136"/>
    </source>
</evidence>
<sequence>MISSSAVKLILPLLIFNIVLIVVSLRDIFRNGKFKHGNKAMWIVLVIFVQILGPLSYFLIGRDD</sequence>
<proteinExistence type="predicted"/>
<keyword evidence="5 6" id="KW-0472">Membrane</keyword>
<feature type="domain" description="Cardiolipin synthase N-terminal" evidence="7">
    <location>
        <begin position="19"/>
        <end position="62"/>
    </location>
</feature>
<comment type="subcellular location">
    <subcellularLocation>
        <location evidence="1">Cell membrane</location>
        <topology evidence="1">Multi-pass membrane protein</topology>
    </subcellularLocation>
</comment>
<protein>
    <submittedName>
        <fullName evidence="8">Phospholipase_D-nuclease N-terminal</fullName>
    </submittedName>
</protein>
<evidence type="ECO:0000256" key="1">
    <source>
        <dbReference type="ARBA" id="ARBA00004651"/>
    </source>
</evidence>
<dbReference type="Pfam" id="PF13396">
    <property type="entry name" value="PLDc_N"/>
    <property type="match status" value="1"/>
</dbReference>
<dbReference type="GO" id="GO:0005886">
    <property type="term" value="C:plasma membrane"/>
    <property type="evidence" value="ECO:0007669"/>
    <property type="project" value="UniProtKB-SubCell"/>
</dbReference>
<evidence type="ECO:0000313" key="9">
    <source>
        <dbReference type="Proteomes" id="UP000199428"/>
    </source>
</evidence>
<keyword evidence="2" id="KW-1003">Cell membrane</keyword>
<accession>A0A1G5RY25</accession>
<dbReference type="RefSeq" id="WP_090162477.1">
    <property type="nucleotide sequence ID" value="NZ_FMWK01000006.1"/>
</dbReference>
<keyword evidence="3 6" id="KW-0812">Transmembrane</keyword>
<dbReference type="EMBL" id="FMWK01000006">
    <property type="protein sequence ID" value="SCZ78906.1"/>
    <property type="molecule type" value="Genomic_DNA"/>
</dbReference>
<name>A0A1G5RY25_PSEXY</name>
<dbReference type="Proteomes" id="UP000199428">
    <property type="component" value="Unassembled WGS sequence"/>
</dbReference>
<dbReference type="InterPro" id="IPR027379">
    <property type="entry name" value="CLS_N"/>
</dbReference>
<evidence type="ECO:0000256" key="6">
    <source>
        <dbReference type="SAM" id="Phobius"/>
    </source>
</evidence>
<evidence type="ECO:0000259" key="7">
    <source>
        <dbReference type="Pfam" id="PF13396"/>
    </source>
</evidence>
<evidence type="ECO:0000256" key="4">
    <source>
        <dbReference type="ARBA" id="ARBA00022989"/>
    </source>
</evidence>
<feature type="transmembrane region" description="Helical" evidence="6">
    <location>
        <begin position="6"/>
        <end position="28"/>
    </location>
</feature>
<organism evidence="8 9">
    <name type="scientific">Pseudobutyrivibrio xylanivorans</name>
    <dbReference type="NCBI Taxonomy" id="185007"/>
    <lineage>
        <taxon>Bacteria</taxon>
        <taxon>Bacillati</taxon>
        <taxon>Bacillota</taxon>
        <taxon>Clostridia</taxon>
        <taxon>Lachnospirales</taxon>
        <taxon>Lachnospiraceae</taxon>
        <taxon>Pseudobutyrivibrio</taxon>
    </lineage>
</organism>
<keyword evidence="4 6" id="KW-1133">Transmembrane helix</keyword>